<evidence type="ECO:0000259" key="2">
    <source>
        <dbReference type="Pfam" id="PF07859"/>
    </source>
</evidence>
<dbReference type="AlphaFoldDB" id="A0AA38S2V9"/>
<dbReference type="InterPro" id="IPR050300">
    <property type="entry name" value="GDXG_lipolytic_enzyme"/>
</dbReference>
<dbReference type="InterPro" id="IPR013094">
    <property type="entry name" value="AB_hydrolase_3"/>
</dbReference>
<comment type="caution">
    <text evidence="3">The sequence shown here is derived from an EMBL/GenBank/DDBJ whole genome shotgun (WGS) entry which is preliminary data.</text>
</comment>
<reference evidence="3" key="1">
    <citation type="submission" date="2022-07" db="EMBL/GenBank/DDBJ databases">
        <title>Fungi with potential for degradation of polypropylene.</title>
        <authorList>
            <person name="Gostincar C."/>
        </authorList>
    </citation>
    <scope>NUCLEOTIDE SEQUENCE</scope>
    <source>
        <strain evidence="3">EXF-13308</strain>
    </source>
</reference>
<accession>A0AA38S2V9</accession>
<evidence type="ECO:0000313" key="4">
    <source>
        <dbReference type="Proteomes" id="UP001174694"/>
    </source>
</evidence>
<evidence type="ECO:0000313" key="3">
    <source>
        <dbReference type="EMBL" id="KAJ9157852.1"/>
    </source>
</evidence>
<dbReference type="Proteomes" id="UP001174694">
    <property type="component" value="Unassembled WGS sequence"/>
</dbReference>
<name>A0AA38S2V9_9PEZI</name>
<dbReference type="EMBL" id="JANBVO010000001">
    <property type="protein sequence ID" value="KAJ9157852.1"/>
    <property type="molecule type" value="Genomic_DNA"/>
</dbReference>
<dbReference type="Pfam" id="PF07859">
    <property type="entry name" value="Abhydrolase_3"/>
    <property type="match status" value="1"/>
</dbReference>
<gene>
    <name evidence="3" type="ORF">NKR23_g742</name>
</gene>
<sequence>MAAATADSLSPAEDRVITPSLSLWTRLRYAAIAFAIQNIFTAPAVFISDIVHYFYPPPDSPDIVKVYPARKDLPIRIFLPKPASSASPTGNPLHLPTIFTIHGGGFVLGRPHDNDAWNRAFASRHDALVIALNYRKAPAHPFPTAVHDLAELVALCLTDASLPIDRSRGVALAGWSSGGNLALALAQLLRQTGSGVLLRAVLSMYPVVDLAVPAARKEAGRRRKPALGGFRAREADVTVGIAPVFDWAYVPAGTDRRDPLLSPLYGVDVDAYTGLDVFMVACELDRLANEAWRMASRLAGRDVPGVDETVGREELAGQGELVLDDEHFAFEGKGEGGSSCRWLLVPDTIHGYDSLDEREVDDTEMLKDARVKMDKIMGIVGEWLLASPLSGTKSG</sequence>
<dbReference type="GO" id="GO:0016787">
    <property type="term" value="F:hydrolase activity"/>
    <property type="evidence" value="ECO:0007669"/>
    <property type="project" value="UniProtKB-KW"/>
</dbReference>
<protein>
    <submittedName>
        <fullName evidence="3">Alpha beta hydrolase fold protein</fullName>
    </submittedName>
</protein>
<feature type="domain" description="Alpha/beta hydrolase fold-3" evidence="2">
    <location>
        <begin position="99"/>
        <end position="303"/>
    </location>
</feature>
<evidence type="ECO:0000256" key="1">
    <source>
        <dbReference type="ARBA" id="ARBA00022801"/>
    </source>
</evidence>
<dbReference type="InterPro" id="IPR029058">
    <property type="entry name" value="AB_hydrolase_fold"/>
</dbReference>
<dbReference type="PANTHER" id="PTHR48081:SF8">
    <property type="entry name" value="ALPHA_BETA HYDROLASE FOLD-3 DOMAIN-CONTAINING PROTEIN-RELATED"/>
    <property type="match status" value="1"/>
</dbReference>
<dbReference type="PANTHER" id="PTHR48081">
    <property type="entry name" value="AB HYDROLASE SUPERFAMILY PROTEIN C4A8.06C"/>
    <property type="match status" value="1"/>
</dbReference>
<dbReference type="SUPFAM" id="SSF53474">
    <property type="entry name" value="alpha/beta-Hydrolases"/>
    <property type="match status" value="1"/>
</dbReference>
<keyword evidence="4" id="KW-1185">Reference proteome</keyword>
<keyword evidence="1 3" id="KW-0378">Hydrolase</keyword>
<proteinExistence type="predicted"/>
<dbReference type="Gene3D" id="3.40.50.1820">
    <property type="entry name" value="alpha/beta hydrolase"/>
    <property type="match status" value="1"/>
</dbReference>
<organism evidence="3 4">
    <name type="scientific">Pleurostoma richardsiae</name>
    <dbReference type="NCBI Taxonomy" id="41990"/>
    <lineage>
        <taxon>Eukaryota</taxon>
        <taxon>Fungi</taxon>
        <taxon>Dikarya</taxon>
        <taxon>Ascomycota</taxon>
        <taxon>Pezizomycotina</taxon>
        <taxon>Sordariomycetes</taxon>
        <taxon>Sordariomycetidae</taxon>
        <taxon>Calosphaeriales</taxon>
        <taxon>Pleurostomataceae</taxon>
        <taxon>Pleurostoma</taxon>
    </lineage>
</organism>